<name>A0A6J7K8P7_9ZZZZ</name>
<evidence type="ECO:0000313" key="8">
    <source>
        <dbReference type="EMBL" id="CAB4951845.1"/>
    </source>
</evidence>
<feature type="transmembrane region" description="Helical" evidence="7">
    <location>
        <begin position="283"/>
        <end position="303"/>
    </location>
</feature>
<evidence type="ECO:0000256" key="3">
    <source>
        <dbReference type="ARBA" id="ARBA00022475"/>
    </source>
</evidence>
<comment type="subcellular location">
    <subcellularLocation>
        <location evidence="1">Cell membrane</location>
        <topology evidence="1">Multi-pass membrane protein</topology>
    </subcellularLocation>
</comment>
<evidence type="ECO:0000256" key="7">
    <source>
        <dbReference type="SAM" id="Phobius"/>
    </source>
</evidence>
<dbReference type="Gene3D" id="1.10.8.540">
    <property type="entry name" value="FHIPEP family, domain 3"/>
    <property type="match status" value="1"/>
</dbReference>
<dbReference type="PIRSF" id="PIRSF005419">
    <property type="entry name" value="FlhA"/>
    <property type="match status" value="1"/>
</dbReference>
<dbReference type="Pfam" id="PF00771">
    <property type="entry name" value="FHIPEP"/>
    <property type="match status" value="1"/>
</dbReference>
<proteinExistence type="inferred from homology"/>
<reference evidence="8" key="1">
    <citation type="submission" date="2020-05" db="EMBL/GenBank/DDBJ databases">
        <authorList>
            <person name="Chiriac C."/>
            <person name="Salcher M."/>
            <person name="Ghai R."/>
            <person name="Kavagutti S V."/>
        </authorList>
    </citation>
    <scope>NUCLEOTIDE SEQUENCE</scope>
</reference>
<feature type="transmembrane region" description="Helical" evidence="7">
    <location>
        <begin position="249"/>
        <end position="271"/>
    </location>
</feature>
<dbReference type="AlphaFoldDB" id="A0A6J7K8P7"/>
<dbReference type="InterPro" id="IPR042194">
    <property type="entry name" value="FHIPEP_1"/>
</dbReference>
<dbReference type="PRINTS" id="PR00949">
    <property type="entry name" value="TYPE3IMAPROT"/>
</dbReference>
<organism evidence="8">
    <name type="scientific">freshwater metagenome</name>
    <dbReference type="NCBI Taxonomy" id="449393"/>
    <lineage>
        <taxon>unclassified sequences</taxon>
        <taxon>metagenomes</taxon>
        <taxon>ecological metagenomes</taxon>
    </lineage>
</organism>
<evidence type="ECO:0000256" key="1">
    <source>
        <dbReference type="ARBA" id="ARBA00004651"/>
    </source>
</evidence>
<feature type="transmembrane region" description="Helical" evidence="7">
    <location>
        <begin position="25"/>
        <end position="43"/>
    </location>
</feature>
<feature type="transmembrane region" description="Helical" evidence="7">
    <location>
        <begin position="80"/>
        <end position="100"/>
    </location>
</feature>
<dbReference type="PANTHER" id="PTHR30161">
    <property type="entry name" value="FLAGELLAR EXPORT PROTEIN, MEMBRANE FLHA SUBUNIT-RELATED"/>
    <property type="match status" value="1"/>
</dbReference>
<dbReference type="GO" id="GO:0005886">
    <property type="term" value="C:plasma membrane"/>
    <property type="evidence" value="ECO:0007669"/>
    <property type="project" value="UniProtKB-SubCell"/>
</dbReference>
<dbReference type="InterPro" id="IPR006301">
    <property type="entry name" value="FlhA"/>
</dbReference>
<feature type="transmembrane region" description="Helical" evidence="7">
    <location>
        <begin position="207"/>
        <end position="229"/>
    </location>
</feature>
<protein>
    <submittedName>
        <fullName evidence="8">Unannotated protein</fullName>
    </submittedName>
</protein>
<keyword evidence="4 7" id="KW-0812">Transmembrane</keyword>
<evidence type="ECO:0000256" key="5">
    <source>
        <dbReference type="ARBA" id="ARBA00022989"/>
    </source>
</evidence>
<dbReference type="EMBL" id="CAFBMK010000352">
    <property type="protein sequence ID" value="CAB4951845.1"/>
    <property type="molecule type" value="Genomic_DNA"/>
</dbReference>
<keyword evidence="5 7" id="KW-1133">Transmembrane helix</keyword>
<comment type="similarity">
    <text evidence="2">Belongs to the FHIPEP (flagella/HR/invasion proteins export pore) family.</text>
</comment>
<feature type="transmembrane region" description="Helical" evidence="7">
    <location>
        <begin position="49"/>
        <end position="68"/>
    </location>
</feature>
<dbReference type="GO" id="GO:0044780">
    <property type="term" value="P:bacterial-type flagellum assembly"/>
    <property type="evidence" value="ECO:0007669"/>
    <property type="project" value="InterPro"/>
</dbReference>
<keyword evidence="3" id="KW-1003">Cell membrane</keyword>
<dbReference type="NCBIfam" id="TIGR01398">
    <property type="entry name" value="FlhA"/>
    <property type="match status" value="1"/>
</dbReference>
<dbReference type="InterPro" id="IPR025505">
    <property type="entry name" value="FHIPEP_CS"/>
</dbReference>
<accession>A0A6J7K8P7</accession>
<sequence length="700" mass="72980">MSTVAAGPGGSPVGAISRIMRHSDLLAAVGIMVVVAMLIVPLPPALLDLFITINIAGAIAVVVATLYIKKALDISVFPSLLLLSTIFRLAINVSVTRLVLSEGEAGAVVHAFGEFVIGGNLVVGLVVFIILVVIQFVVVTNGAGRVAEVAARFTLDAMPGKQMAIDADLNSGQITEDQARERRAEVAQEADFYGAMDGASKFVKGDAIAAIIITLINLIGGLTIGVLMNKMSFGDAAHQYSLLTIGDGLAAQVPALLISVATGIIVTRAASDGDLGSDLARQVLGQDKAPLVAGGLVLVFAMIPGLPKLPFLLVGGGLVAIGLALRKRKAAAADDVETQRLALEASELPALPAGAEIEVGSLAPDPLELAIGYGLVSMVDDRSGGGLLGRISHVRRQLANELGVVVPPVRVHDEPGLEPHGYVVRMRGGEVARGRLLAGHHLAMDPGDAAGELAGVPTTEPAFGLPAVWVADAGRAEAEALGYTVVDGESVVVTHLTEQIRRHAGELLTRQAVRGLVDGLKETNAAAVDEVLGETLTLGELQRVLQRLLAEGVSVRDLGTIVEAIGDRARLTRDPELLAEHARQALSRQLTAPHLDAAQRMSALALDPGVEQEVAGALVQTPEGEVLALDPARAQSIVLATKHDVDRAARRGVHPVLLCSSRVRRHLRRLVEQALPGTQVLSYNEIGPGIDIETVGVIQP</sequence>
<keyword evidence="6 7" id="KW-0472">Membrane</keyword>
<evidence type="ECO:0000256" key="4">
    <source>
        <dbReference type="ARBA" id="ARBA00022692"/>
    </source>
</evidence>
<dbReference type="Gene3D" id="3.40.50.12790">
    <property type="entry name" value="FHIPEP family, domain 4"/>
    <property type="match status" value="1"/>
</dbReference>
<dbReference type="GO" id="GO:0009306">
    <property type="term" value="P:protein secretion"/>
    <property type="evidence" value="ECO:0007669"/>
    <property type="project" value="InterPro"/>
</dbReference>
<gene>
    <name evidence="8" type="ORF">UFOPK3564_03534</name>
</gene>
<dbReference type="Gene3D" id="3.40.30.60">
    <property type="entry name" value="FHIPEP family, domain 1"/>
    <property type="match status" value="1"/>
</dbReference>
<dbReference type="InterPro" id="IPR001712">
    <property type="entry name" value="T3SS_FHIPEP"/>
</dbReference>
<feature type="transmembrane region" description="Helical" evidence="7">
    <location>
        <begin position="115"/>
        <end position="138"/>
    </location>
</feature>
<evidence type="ECO:0000256" key="2">
    <source>
        <dbReference type="ARBA" id="ARBA00008835"/>
    </source>
</evidence>
<dbReference type="PROSITE" id="PS00994">
    <property type="entry name" value="FHIPEP"/>
    <property type="match status" value="1"/>
</dbReference>
<dbReference type="InterPro" id="IPR042196">
    <property type="entry name" value="FHIPEP_4"/>
</dbReference>
<dbReference type="PANTHER" id="PTHR30161:SF1">
    <property type="entry name" value="FLAGELLAR BIOSYNTHESIS PROTEIN FLHA-RELATED"/>
    <property type="match status" value="1"/>
</dbReference>
<dbReference type="InterPro" id="IPR042193">
    <property type="entry name" value="FHIPEP_3"/>
</dbReference>
<evidence type="ECO:0000256" key="6">
    <source>
        <dbReference type="ARBA" id="ARBA00023136"/>
    </source>
</evidence>